<dbReference type="InterPro" id="IPR013252">
    <property type="entry name" value="Ndc80_Spc24"/>
</dbReference>
<dbReference type="GO" id="GO:0000776">
    <property type="term" value="C:kinetochore"/>
    <property type="evidence" value="ECO:0007669"/>
    <property type="project" value="UniProtKB-KW"/>
</dbReference>
<feature type="coiled-coil region" evidence="8">
    <location>
        <begin position="59"/>
        <end position="176"/>
    </location>
</feature>
<comment type="subunit">
    <text evidence="7">Component of the NDC80 complex.</text>
</comment>
<dbReference type="InterPro" id="IPR038066">
    <property type="entry name" value="Spc24_Fungi_globular_sf"/>
</dbReference>
<keyword evidence="7" id="KW-0995">Kinetochore</keyword>
<comment type="function">
    <text evidence="7">Acts as a component of the essential kinetochore-associated NDC80 complex, which is required for chromosome segregation and spindle checkpoint activity.</text>
</comment>
<keyword evidence="5 7" id="KW-0131">Cell cycle</keyword>
<proteinExistence type="inferred from homology"/>
<evidence type="ECO:0000256" key="6">
    <source>
        <dbReference type="ARBA" id="ARBA00023328"/>
    </source>
</evidence>
<evidence type="ECO:0000256" key="1">
    <source>
        <dbReference type="ARBA" id="ARBA00004584"/>
    </source>
</evidence>
<dbReference type="Proteomes" id="UP000717996">
    <property type="component" value="Unassembled WGS sequence"/>
</dbReference>
<evidence type="ECO:0000256" key="7">
    <source>
        <dbReference type="RuleBase" id="RU368011"/>
    </source>
</evidence>
<dbReference type="Gene3D" id="3.30.160.430">
    <property type="match status" value="1"/>
</dbReference>
<evidence type="ECO:0000256" key="8">
    <source>
        <dbReference type="SAM" id="Coils"/>
    </source>
</evidence>
<reference evidence="9" key="1">
    <citation type="journal article" date="2020" name="Microb. Genom.">
        <title>Genetic diversity of clinical and environmental Mucorales isolates obtained from an investigation of mucormycosis cases among solid organ transplant recipients.</title>
        <authorList>
            <person name="Nguyen M.H."/>
            <person name="Kaul D."/>
            <person name="Muto C."/>
            <person name="Cheng S.J."/>
            <person name="Richter R.A."/>
            <person name="Bruno V.M."/>
            <person name="Liu G."/>
            <person name="Beyhan S."/>
            <person name="Sundermann A.J."/>
            <person name="Mounaud S."/>
            <person name="Pasculle A.W."/>
            <person name="Nierman W.C."/>
            <person name="Driscoll E."/>
            <person name="Cumbie R."/>
            <person name="Clancy C.J."/>
            <person name="Dupont C.L."/>
        </authorList>
    </citation>
    <scope>NUCLEOTIDE SEQUENCE</scope>
    <source>
        <strain evidence="9">GL16</strain>
    </source>
</reference>
<evidence type="ECO:0000313" key="10">
    <source>
        <dbReference type="Proteomes" id="UP000717996"/>
    </source>
</evidence>
<comment type="similarity">
    <text evidence="7">Belongs to the SPC24 family.</text>
</comment>
<name>A0A9P6Y5U4_RHIOR</name>
<dbReference type="Pfam" id="PF08286">
    <property type="entry name" value="Spc24"/>
    <property type="match status" value="1"/>
</dbReference>
<keyword evidence="2 7" id="KW-0158">Chromosome</keyword>
<dbReference type="GO" id="GO:0051301">
    <property type="term" value="P:cell division"/>
    <property type="evidence" value="ECO:0007669"/>
    <property type="project" value="UniProtKB-UniRule"/>
</dbReference>
<keyword evidence="7" id="KW-0132">Cell division</keyword>
<dbReference type="EMBL" id="JAANIT010001464">
    <property type="protein sequence ID" value="KAG1540176.1"/>
    <property type="molecule type" value="Genomic_DNA"/>
</dbReference>
<evidence type="ECO:0000256" key="5">
    <source>
        <dbReference type="ARBA" id="ARBA00023306"/>
    </source>
</evidence>
<keyword evidence="7" id="KW-0498">Mitosis</keyword>
<dbReference type="AlphaFoldDB" id="A0A9P6Y5U4"/>
<sequence length="246" mass="29201">MMSTEGEKYLQSQYIARSNRILYTSIHKRQNERTYRLGNKIEAFSRSFYSFCFEEGMSNEDHLEQVKEIEQLLSNFEALDIIEQLKHLQRQVDQRALEYQERQTEHIERLENELETLKTIEEEVAQEYYELVQRNETLNKEEQELEQYVEQQAVDIEGIKQEIQVLEKELEEVEEDQLIGASTAYTEIVNALFHGLGVKAIIEENKVTKVQLDSFDKEQTCILDVTKYSDTFKTNYIWKYISKGLL</sequence>
<dbReference type="OrthoDB" id="2271233at2759"/>
<evidence type="ECO:0000313" key="9">
    <source>
        <dbReference type="EMBL" id="KAG1540176.1"/>
    </source>
</evidence>
<evidence type="ECO:0000256" key="3">
    <source>
        <dbReference type="ARBA" id="ARBA00023054"/>
    </source>
</evidence>
<comment type="subcellular location">
    <subcellularLocation>
        <location evidence="1">Chromosome</location>
        <location evidence="1">Centromere</location>
    </subcellularLocation>
    <subcellularLocation>
        <location evidence="7">Nucleus</location>
    </subcellularLocation>
    <subcellularLocation>
        <location evidence="7">Chromosome</location>
        <location evidence="7">Centromere</location>
        <location evidence="7">Kinetochore</location>
    </subcellularLocation>
</comment>
<accession>A0A9P6Y5U4</accession>
<protein>
    <recommendedName>
        <fullName evidence="7">Kinetochore protein Spc24</fullName>
    </recommendedName>
</protein>
<dbReference type="GO" id="GO:0005634">
    <property type="term" value="C:nucleus"/>
    <property type="evidence" value="ECO:0007669"/>
    <property type="project" value="UniProtKB-SubCell"/>
</dbReference>
<gene>
    <name evidence="9" type="ORF">G6F51_008685</name>
</gene>
<keyword evidence="4 7" id="KW-0539">Nucleus</keyword>
<comment type="caution">
    <text evidence="9">The sequence shown here is derived from an EMBL/GenBank/DDBJ whole genome shotgun (WGS) entry which is preliminary data.</text>
</comment>
<keyword evidence="3 8" id="KW-0175">Coiled coil</keyword>
<evidence type="ECO:0000256" key="2">
    <source>
        <dbReference type="ARBA" id="ARBA00022454"/>
    </source>
</evidence>
<organism evidence="9 10">
    <name type="scientific">Rhizopus oryzae</name>
    <name type="common">Mucormycosis agent</name>
    <name type="synonym">Rhizopus arrhizus var. delemar</name>
    <dbReference type="NCBI Taxonomy" id="64495"/>
    <lineage>
        <taxon>Eukaryota</taxon>
        <taxon>Fungi</taxon>
        <taxon>Fungi incertae sedis</taxon>
        <taxon>Mucoromycota</taxon>
        <taxon>Mucoromycotina</taxon>
        <taxon>Mucoromycetes</taxon>
        <taxon>Mucorales</taxon>
        <taxon>Mucorineae</taxon>
        <taxon>Rhizopodaceae</taxon>
        <taxon>Rhizopus</taxon>
    </lineage>
</organism>
<keyword evidence="6 7" id="KW-0137">Centromere</keyword>
<evidence type="ECO:0000256" key="4">
    <source>
        <dbReference type="ARBA" id="ARBA00023242"/>
    </source>
</evidence>